<dbReference type="PANTHER" id="PTHR46514">
    <property type="entry name" value="AMPHIPHYSIN"/>
    <property type="match status" value="1"/>
</dbReference>
<dbReference type="InterPro" id="IPR001452">
    <property type="entry name" value="SH3_domain"/>
</dbReference>
<dbReference type="Proteomes" id="UP001205998">
    <property type="component" value="Unassembled WGS sequence"/>
</dbReference>
<dbReference type="SUPFAM" id="SSF103657">
    <property type="entry name" value="BAR/IMD domain-like"/>
    <property type="match status" value="1"/>
</dbReference>
<feature type="compositionally biased region" description="Basic and acidic residues" evidence="9">
    <location>
        <begin position="1691"/>
        <end position="1714"/>
    </location>
</feature>
<feature type="compositionally biased region" description="Low complexity" evidence="9">
    <location>
        <begin position="1607"/>
        <end position="1633"/>
    </location>
</feature>
<keyword evidence="6" id="KW-0472">Membrane</keyword>
<dbReference type="PROSITE" id="PS51021">
    <property type="entry name" value="BAR"/>
    <property type="match status" value="1"/>
</dbReference>
<keyword evidence="4" id="KW-0963">Cytoplasm</keyword>
<feature type="compositionally biased region" description="Basic and acidic residues" evidence="9">
    <location>
        <begin position="504"/>
        <end position="515"/>
    </location>
</feature>
<evidence type="ECO:0000256" key="9">
    <source>
        <dbReference type="SAM" id="MobiDB-lite"/>
    </source>
</evidence>
<dbReference type="PROSITE" id="PS50002">
    <property type="entry name" value="SH3"/>
    <property type="match status" value="1"/>
</dbReference>
<feature type="compositionally biased region" description="Polar residues" evidence="9">
    <location>
        <begin position="1824"/>
        <end position="1837"/>
    </location>
</feature>
<dbReference type="InterPro" id="IPR004148">
    <property type="entry name" value="BAR_dom"/>
</dbReference>
<feature type="domain" description="BAR" evidence="11">
    <location>
        <begin position="24"/>
        <end position="240"/>
    </location>
</feature>
<dbReference type="SUPFAM" id="SSF50044">
    <property type="entry name" value="SH3-domain"/>
    <property type="match status" value="1"/>
</dbReference>
<feature type="compositionally biased region" description="Polar residues" evidence="9">
    <location>
        <begin position="789"/>
        <end position="801"/>
    </location>
</feature>
<dbReference type="GO" id="GO:0048488">
    <property type="term" value="P:synaptic vesicle endocytosis"/>
    <property type="evidence" value="ECO:0007669"/>
    <property type="project" value="TreeGrafter"/>
</dbReference>
<feature type="region of interest" description="Disordered" evidence="9">
    <location>
        <begin position="1519"/>
        <end position="1550"/>
    </location>
</feature>
<evidence type="ECO:0000256" key="8">
    <source>
        <dbReference type="SAM" id="Coils"/>
    </source>
</evidence>
<protein>
    <submittedName>
        <fullName evidence="12">Amphiphysin isoform X2</fullName>
    </submittedName>
</protein>
<dbReference type="SMART" id="SM00326">
    <property type="entry name" value="SH3"/>
    <property type="match status" value="1"/>
</dbReference>
<feature type="coiled-coil region" evidence="8">
    <location>
        <begin position="159"/>
        <end position="186"/>
    </location>
</feature>
<keyword evidence="13" id="KW-1185">Reference proteome</keyword>
<feature type="region of interest" description="Disordered" evidence="9">
    <location>
        <begin position="499"/>
        <end position="526"/>
    </location>
</feature>
<dbReference type="PRINTS" id="PR01252">
    <property type="entry name" value="AMPHIPHYSIN1"/>
</dbReference>
<dbReference type="SMART" id="SM00721">
    <property type="entry name" value="BAR"/>
    <property type="match status" value="1"/>
</dbReference>
<dbReference type="Pfam" id="PF14604">
    <property type="entry name" value="SH3_9"/>
    <property type="match status" value="1"/>
</dbReference>
<evidence type="ECO:0000256" key="6">
    <source>
        <dbReference type="ARBA" id="ARBA00023136"/>
    </source>
</evidence>
<dbReference type="InterPro" id="IPR003017">
    <property type="entry name" value="Amphiphysin_1"/>
</dbReference>
<keyword evidence="5 8" id="KW-0175">Coiled coil</keyword>
<feature type="compositionally biased region" description="Basic and acidic residues" evidence="9">
    <location>
        <begin position="1768"/>
        <end position="1782"/>
    </location>
</feature>
<evidence type="ECO:0000256" key="2">
    <source>
        <dbReference type="ARBA" id="ARBA00004496"/>
    </source>
</evidence>
<evidence type="ECO:0000256" key="4">
    <source>
        <dbReference type="ARBA" id="ARBA00022490"/>
    </source>
</evidence>
<dbReference type="GO" id="GO:0005886">
    <property type="term" value="C:plasma membrane"/>
    <property type="evidence" value="ECO:0007669"/>
    <property type="project" value="TreeGrafter"/>
</dbReference>
<feature type="compositionally biased region" description="Polar residues" evidence="9">
    <location>
        <begin position="1341"/>
        <end position="1351"/>
    </location>
</feature>
<dbReference type="PANTHER" id="PTHR46514:SF2">
    <property type="entry name" value="AMPHIPHYSIN"/>
    <property type="match status" value="1"/>
</dbReference>
<name>A0AAD5B4Z1_SILAS</name>
<reference evidence="12" key="1">
    <citation type="submission" date="2018-07" db="EMBL/GenBank/DDBJ databases">
        <title>Comparative genomics of catfishes provides insights into carnivory and benthic adaptation.</title>
        <authorList>
            <person name="Zhang Y."/>
            <person name="Wang D."/>
            <person name="Peng Z."/>
            <person name="Zheng S."/>
            <person name="Shao F."/>
            <person name="Tao W."/>
        </authorList>
    </citation>
    <scope>NUCLEOTIDE SEQUENCE</scope>
    <source>
        <strain evidence="12">Chongqing</strain>
    </source>
</reference>
<sequence>MAEIKTGVFAKNVQKKLSRAQEKVLQKLGKADETKDEQFEQCVQNFKRQESEGARLQREMKAYIAAVKGMQQASMNLTESLHEVYEPDWHGKDDVMSIAKNCDALWEDFHEKLVDSTILALDTYLTQFPDIKIRVAKRSRKLIDYDSARHHFETLQTSAIKNERKVAKAEEDLKKAQKVFDDLNVDLQDELPTLWDSRVGFYVKTFKSVSSLEAKFHREISVFCHKLYEVMNKLAEQHSDKMFTIQGAPSDSGPLRLARTPTPPEDESPEDSPVASPNHTLRPTSPGPPRPKSPSQLKMGPPKPPPPKVTPTKEMPQEQIINLFDGGFPEISITSPQTNEKPMESLLDMDFDPFKPDSNTTAEQTQPAASQALSWDLWTVRTYINTHTHTRLDTLTVFLFIYLFSVFQTNTEAEPASDAGFTANWTADFGSVAQDLGAVQPATDGQGWPSAEGWPTDTVPQGEATGEVRSWDTKYDQEPNPECGECALKIDPLVEQQPVQEGTEACKSEQSDSDTHQSGWTEDEEKWASKKKNLALEDNGAKKSLPGIIFTNEFGQEIAEATEGSWQGFYSEEEGKWYSAGQGDVDGSGSEYETAEEWGNASGQNSGWISADDELESAECERPMSASSFSGDTFIANWDQLAMTVTAKSIQTKELENENSTNYVFSTADPTHSIEQNDTVDNSLSSVLKSKLCSDPFCKSEDAAFGSGSDTSEEDQFSTGSDSFSHSDKGLFLASKSEYCQKVASDPIAMQMEDIYVCHCSSTEGQVSGYTSDPSQGGDVLTSEIKSDPSASKTTQDNFASDTDKDSFTSWNNCVPFASDIDQDAFTSEINQYPFAIETVQDPIAKETDQDPVTNEINKDTFFSKTVQDPIAKETDQDPFISVIDHDLFAIETIPDPFASETDQEPFTNEINQDPLFSETMQEPIAKETDQDPFISVDDQNQFAIETIQDPFINEINQDPFTNKTIQDAFAKEIGQDPFTSVINQDPFAIETIQDPFASETDQDPFINEINQDPFTNKTIQDAFAKKIGQDPFISVINQDPFAIETVQDPIAKETDQDPFTNEINQDPLFSETMQEPIAKETDQESFISVIDRDLFAIETIPDPFASETDQDPFTNEINQDPLFSEIMQDLIAKETDQDPFINVNDRDLFAIETTQDPFASETDQDPFINEINQDPFTNETIQDAFAKEIGQDPFTSEINQDPFASETVHDLFAVKTDWDSFAIENIRDPFTSETDKYSFTSKITCDHFASENNQDPFLSHASQDHFASENNKDLFMSQTNCFSFASEINQNSFASETVQDLFANETNWNFFASEKIQDPFTSKTIQDHFPNKSDQDPFASETNQDSYTNENNWEPFAIENHEYHVHFASKINQNLCTNENNQAVFVSETPLGTFATVTNQDTLTSETKQSYFACETKQDLYAHGTNQAPFIRDASQGPLASEGQQGWAGVWESARVEEIDLSANNGFAQWAAFPSPTNELESSSKDNSCFFPPDGQSDVIKGWPGDCGPIQDPLVACPVQSNISSPKPAEMERTASVKEPENSDLSEDEVANQRYGKLYQEIDAQKNESEALEGAETITKASPEAVGEVKGEVSPAQAPEAEGIVTTPPAETTTEMAETTAATSPPAETASSIVESPEEVETMAAEQTEAPEEDKESPIEETPTIETKPEEETGTVETKPADEPAALEVKPAEETDTLEVKPEGETDTLEVKPEEEIDTLEVKPEEEIGTLEVKPEEKIGTLEVQPEEETDTLIVKPEGETGTVEVKPGEETSKEGASKNFEEEEKMPIPSVVIEPASSNEGDDDRDGDIISPVASSVDGVTPDSQTAKDISSSGMPQGFLYKVETMHDFEAANPDELDLKRGDIVLVVPTELVEDQDAGWLTGIRECDWLHQGASAHKGLFPENFIQRLG</sequence>
<evidence type="ECO:0000256" key="3">
    <source>
        <dbReference type="ARBA" id="ARBA00022443"/>
    </source>
</evidence>
<dbReference type="Gene3D" id="2.30.30.40">
    <property type="entry name" value="SH3 Domains"/>
    <property type="match status" value="1"/>
</dbReference>
<dbReference type="GO" id="GO:0005543">
    <property type="term" value="F:phospholipid binding"/>
    <property type="evidence" value="ECO:0007669"/>
    <property type="project" value="TreeGrafter"/>
</dbReference>
<gene>
    <name evidence="12" type="ORF">C0J50_3166</name>
</gene>
<comment type="subcellular location">
    <subcellularLocation>
        <location evidence="2">Cytoplasm</location>
    </subcellularLocation>
    <subcellularLocation>
        <location evidence="1">Endomembrane system</location>
    </subcellularLocation>
</comment>
<evidence type="ECO:0000256" key="7">
    <source>
        <dbReference type="PROSITE-ProRule" id="PRU00192"/>
    </source>
</evidence>
<dbReference type="InterPro" id="IPR027267">
    <property type="entry name" value="AH/BAR_dom_sf"/>
</dbReference>
<feature type="region of interest" description="Disordered" evidence="9">
    <location>
        <begin position="1568"/>
        <end position="1714"/>
    </location>
</feature>
<keyword evidence="3 7" id="KW-0728">SH3 domain</keyword>
<feature type="domain" description="SH3" evidence="10">
    <location>
        <begin position="1840"/>
        <end position="1912"/>
    </location>
</feature>
<feature type="region of interest" description="Disordered" evidence="9">
    <location>
        <begin position="442"/>
        <end position="465"/>
    </location>
</feature>
<dbReference type="PRINTS" id="PR01251">
    <property type="entry name" value="AMPHIPHYSIN"/>
</dbReference>
<proteinExistence type="predicted"/>
<dbReference type="InterPro" id="IPR003005">
    <property type="entry name" value="Amphiphysin"/>
</dbReference>
<feature type="region of interest" description="Disordered" evidence="9">
    <location>
        <begin position="1328"/>
        <end position="1351"/>
    </location>
</feature>
<feature type="compositionally biased region" description="Basic and acidic residues" evidence="9">
    <location>
        <begin position="1530"/>
        <end position="1542"/>
    </location>
</feature>
<comment type="caution">
    <text evidence="12">The sequence shown here is derived from an EMBL/GenBank/DDBJ whole genome shotgun (WGS) entry which is preliminary data.</text>
</comment>
<dbReference type="GO" id="GO:0008021">
    <property type="term" value="C:synaptic vesicle"/>
    <property type="evidence" value="ECO:0007669"/>
    <property type="project" value="TreeGrafter"/>
</dbReference>
<feature type="region of interest" description="Disordered" evidence="9">
    <location>
        <begin position="767"/>
        <end position="805"/>
    </location>
</feature>
<dbReference type="Pfam" id="PF03114">
    <property type="entry name" value="BAR"/>
    <property type="match status" value="1"/>
</dbReference>
<dbReference type="EMBL" id="MU548165">
    <property type="protein sequence ID" value="KAI5627900.1"/>
    <property type="molecule type" value="Genomic_DNA"/>
</dbReference>
<evidence type="ECO:0000256" key="5">
    <source>
        <dbReference type="ARBA" id="ARBA00023054"/>
    </source>
</evidence>
<evidence type="ECO:0000313" key="13">
    <source>
        <dbReference type="Proteomes" id="UP001205998"/>
    </source>
</evidence>
<dbReference type="CDD" id="cd07611">
    <property type="entry name" value="BAR_Amphiphysin_I_II"/>
    <property type="match status" value="1"/>
</dbReference>
<feature type="region of interest" description="Disordered" evidence="9">
    <location>
        <begin position="705"/>
        <end position="725"/>
    </location>
</feature>
<feature type="region of interest" description="Disordered" evidence="9">
    <location>
        <begin position="1746"/>
        <end position="1837"/>
    </location>
</feature>
<evidence type="ECO:0000259" key="10">
    <source>
        <dbReference type="PROSITE" id="PS50002"/>
    </source>
</evidence>
<dbReference type="FunFam" id="1.20.1270.60:FF:000013">
    <property type="entry name" value="Amphiphysin isoform 2"/>
    <property type="match status" value="1"/>
</dbReference>
<evidence type="ECO:0000313" key="12">
    <source>
        <dbReference type="EMBL" id="KAI5627900.1"/>
    </source>
</evidence>
<evidence type="ECO:0000256" key="1">
    <source>
        <dbReference type="ARBA" id="ARBA00004308"/>
    </source>
</evidence>
<dbReference type="Gene3D" id="1.20.1270.60">
    <property type="entry name" value="Arfaptin homology (AH) domain/BAR domain"/>
    <property type="match status" value="1"/>
</dbReference>
<feature type="region of interest" description="Disordered" evidence="9">
    <location>
        <begin position="244"/>
        <end position="313"/>
    </location>
</feature>
<organism evidence="12 13">
    <name type="scientific">Silurus asotus</name>
    <name type="common">Amur catfish</name>
    <name type="synonym">Parasilurus asotus</name>
    <dbReference type="NCBI Taxonomy" id="30991"/>
    <lineage>
        <taxon>Eukaryota</taxon>
        <taxon>Metazoa</taxon>
        <taxon>Chordata</taxon>
        <taxon>Craniata</taxon>
        <taxon>Vertebrata</taxon>
        <taxon>Euteleostomi</taxon>
        <taxon>Actinopterygii</taxon>
        <taxon>Neopterygii</taxon>
        <taxon>Teleostei</taxon>
        <taxon>Ostariophysi</taxon>
        <taxon>Siluriformes</taxon>
        <taxon>Siluridae</taxon>
        <taxon>Silurus</taxon>
    </lineage>
</organism>
<dbReference type="InterPro" id="IPR036028">
    <property type="entry name" value="SH3-like_dom_sf"/>
</dbReference>
<evidence type="ECO:0000259" key="11">
    <source>
        <dbReference type="PROSITE" id="PS51021"/>
    </source>
</evidence>
<accession>A0AAD5B4Z1</accession>